<dbReference type="InterPro" id="IPR000014">
    <property type="entry name" value="PAS"/>
</dbReference>
<evidence type="ECO:0000256" key="1">
    <source>
        <dbReference type="ARBA" id="ARBA00000085"/>
    </source>
</evidence>
<dbReference type="Gene3D" id="1.10.287.130">
    <property type="match status" value="1"/>
</dbReference>
<comment type="catalytic activity">
    <reaction evidence="1">
        <text>ATP + protein L-histidine = ADP + protein N-phospho-L-histidine.</text>
        <dbReference type="EC" id="2.7.13.3"/>
    </reaction>
</comment>
<organism evidence="12 13">
    <name type="scientific">Ramlibacter aurantiacus</name>
    <dbReference type="NCBI Taxonomy" id="2801330"/>
    <lineage>
        <taxon>Bacteria</taxon>
        <taxon>Pseudomonadati</taxon>
        <taxon>Pseudomonadota</taxon>
        <taxon>Betaproteobacteria</taxon>
        <taxon>Burkholderiales</taxon>
        <taxon>Comamonadaceae</taxon>
        <taxon>Ramlibacter</taxon>
    </lineage>
</organism>
<evidence type="ECO:0000259" key="10">
    <source>
        <dbReference type="PROSITE" id="PS50109"/>
    </source>
</evidence>
<dbReference type="PROSITE" id="PS50109">
    <property type="entry name" value="HIS_KIN"/>
    <property type="match status" value="1"/>
</dbReference>
<evidence type="ECO:0000259" key="11">
    <source>
        <dbReference type="PROSITE" id="PS50110"/>
    </source>
</evidence>
<sequence>MECDDIGAWMFESSPDCVKLLDLDGRLLRMNRNGLCLMELESFGSLEGAPWSALWPAESRNTVAAAVAAARRGEVSRFRAPCATAQGTEKWWDVTVSAVRQGGAISHLLSVSRDVTELVKAIDASEQAREVAEQATRAKSVFVANLSHEIRTPLNAIVGLAQLLGASDLRPADQAQLAKIRQAGQHLLALIDDVLDLSKVETGRLTLNERDFDLKDVLDRVTGMLGDKARERGIALEVTVAPKVPTRVFGDPARLCQVLLNYTANALRFTDAGRIAIDIRLAARDDDSVLLHFDVIDSGRGLSEAEIERLFADFSQARQPVQGGSGLGLAICKRLARLMGGDVGVESEPGLGSRFWFTARLRERATDGTALAEFAEPPAVLAGKRILLVDDDDLNREVVQQLLEMAGSRVHTATNGREALDTLARGSYDAVLMDLFMPVMGGLEAMRLLRQHAAWQHLPVIAMSANVRPSDRAACAEAGASDFVAKPMDVGKLWSVLAHWTSRPVGGAAPAGHGDEFFAATIPGLLKP</sequence>
<gene>
    <name evidence="12" type="ORF">JI739_03165</name>
</gene>
<dbReference type="EC" id="2.7.13.3" evidence="2"/>
<dbReference type="InterPro" id="IPR011006">
    <property type="entry name" value="CheY-like_superfamily"/>
</dbReference>
<protein>
    <recommendedName>
        <fullName evidence="8">Virulence sensor protein BvgS</fullName>
        <ecNumber evidence="2">2.7.13.3</ecNumber>
    </recommendedName>
</protein>
<evidence type="ECO:0000313" key="13">
    <source>
        <dbReference type="Proteomes" id="UP000613011"/>
    </source>
</evidence>
<dbReference type="CDD" id="cd17546">
    <property type="entry name" value="REC_hyHK_CKI1_RcsC-like"/>
    <property type="match status" value="1"/>
</dbReference>
<accession>A0A936ZQU3</accession>
<dbReference type="SUPFAM" id="SSF52172">
    <property type="entry name" value="CheY-like"/>
    <property type="match status" value="1"/>
</dbReference>
<dbReference type="SUPFAM" id="SSF47384">
    <property type="entry name" value="Homodimeric domain of signal transducing histidine kinase"/>
    <property type="match status" value="1"/>
</dbReference>
<evidence type="ECO:0000256" key="8">
    <source>
        <dbReference type="ARBA" id="ARBA00070152"/>
    </source>
</evidence>
<evidence type="ECO:0000256" key="6">
    <source>
        <dbReference type="ARBA" id="ARBA00023026"/>
    </source>
</evidence>
<dbReference type="InterPro" id="IPR004358">
    <property type="entry name" value="Sig_transdc_His_kin-like_C"/>
</dbReference>
<dbReference type="InterPro" id="IPR036890">
    <property type="entry name" value="HATPase_C_sf"/>
</dbReference>
<dbReference type="Pfam" id="PF08448">
    <property type="entry name" value="PAS_4"/>
    <property type="match status" value="1"/>
</dbReference>
<dbReference type="InterPro" id="IPR005467">
    <property type="entry name" value="His_kinase_dom"/>
</dbReference>
<dbReference type="InterPro" id="IPR013656">
    <property type="entry name" value="PAS_4"/>
</dbReference>
<evidence type="ECO:0000256" key="7">
    <source>
        <dbReference type="ARBA" id="ARBA00058004"/>
    </source>
</evidence>
<dbReference type="SMART" id="SM00388">
    <property type="entry name" value="HisKA"/>
    <property type="match status" value="1"/>
</dbReference>
<evidence type="ECO:0000256" key="3">
    <source>
        <dbReference type="ARBA" id="ARBA00022553"/>
    </source>
</evidence>
<name>A0A936ZQU3_9BURK</name>
<dbReference type="InterPro" id="IPR003594">
    <property type="entry name" value="HATPase_dom"/>
</dbReference>
<dbReference type="CDD" id="cd16922">
    <property type="entry name" value="HATPase_EvgS-ArcB-TorS-like"/>
    <property type="match status" value="1"/>
</dbReference>
<dbReference type="Proteomes" id="UP000613011">
    <property type="component" value="Unassembled WGS sequence"/>
</dbReference>
<dbReference type="SUPFAM" id="SSF55785">
    <property type="entry name" value="PYP-like sensor domain (PAS domain)"/>
    <property type="match status" value="1"/>
</dbReference>
<proteinExistence type="predicted"/>
<dbReference type="RefSeq" id="WP_201682381.1">
    <property type="nucleotide sequence ID" value="NZ_JAEQNA010000001.1"/>
</dbReference>
<evidence type="ECO:0000256" key="4">
    <source>
        <dbReference type="ARBA" id="ARBA00022729"/>
    </source>
</evidence>
<evidence type="ECO:0000256" key="5">
    <source>
        <dbReference type="ARBA" id="ARBA00023012"/>
    </source>
</evidence>
<dbReference type="SMART" id="SM00448">
    <property type="entry name" value="REC"/>
    <property type="match status" value="1"/>
</dbReference>
<dbReference type="GO" id="GO:0000155">
    <property type="term" value="F:phosphorelay sensor kinase activity"/>
    <property type="evidence" value="ECO:0007669"/>
    <property type="project" value="InterPro"/>
</dbReference>
<keyword evidence="5" id="KW-0902">Two-component regulatory system</keyword>
<reference evidence="12" key="1">
    <citation type="submission" date="2021-01" db="EMBL/GenBank/DDBJ databases">
        <title>Ramlibacter sp. strain AW1 16S ribosomal RNA gene Genome sequencing and assembly.</title>
        <authorList>
            <person name="Kang M."/>
        </authorList>
    </citation>
    <scope>NUCLEOTIDE SEQUENCE</scope>
    <source>
        <strain evidence="12">AW1</strain>
    </source>
</reference>
<dbReference type="SUPFAM" id="SSF55874">
    <property type="entry name" value="ATPase domain of HSP90 chaperone/DNA topoisomerase II/histidine kinase"/>
    <property type="match status" value="1"/>
</dbReference>
<keyword evidence="13" id="KW-1185">Reference proteome</keyword>
<dbReference type="Gene3D" id="3.40.50.2300">
    <property type="match status" value="1"/>
</dbReference>
<dbReference type="AlphaFoldDB" id="A0A936ZQU3"/>
<dbReference type="InterPro" id="IPR036097">
    <property type="entry name" value="HisK_dim/P_sf"/>
</dbReference>
<evidence type="ECO:0000313" key="12">
    <source>
        <dbReference type="EMBL" id="MBL0419340.1"/>
    </source>
</evidence>
<dbReference type="NCBIfam" id="TIGR00229">
    <property type="entry name" value="sensory_box"/>
    <property type="match status" value="1"/>
</dbReference>
<dbReference type="PRINTS" id="PR00344">
    <property type="entry name" value="BCTRLSENSOR"/>
</dbReference>
<evidence type="ECO:0000256" key="9">
    <source>
        <dbReference type="PROSITE-ProRule" id="PRU00169"/>
    </source>
</evidence>
<comment type="caution">
    <text evidence="12">The sequence shown here is derived from an EMBL/GenBank/DDBJ whole genome shotgun (WGS) entry which is preliminary data.</text>
</comment>
<feature type="domain" description="Histidine kinase" evidence="10">
    <location>
        <begin position="145"/>
        <end position="363"/>
    </location>
</feature>
<dbReference type="PANTHER" id="PTHR45339">
    <property type="entry name" value="HYBRID SIGNAL TRANSDUCTION HISTIDINE KINASE J"/>
    <property type="match status" value="1"/>
</dbReference>
<dbReference type="InterPro" id="IPR003661">
    <property type="entry name" value="HisK_dim/P_dom"/>
</dbReference>
<dbReference type="Gene3D" id="3.30.565.10">
    <property type="entry name" value="Histidine kinase-like ATPase, C-terminal domain"/>
    <property type="match status" value="1"/>
</dbReference>
<dbReference type="CDD" id="cd00082">
    <property type="entry name" value="HisKA"/>
    <property type="match status" value="1"/>
</dbReference>
<dbReference type="InterPro" id="IPR001789">
    <property type="entry name" value="Sig_transdc_resp-reg_receiver"/>
</dbReference>
<keyword evidence="6" id="KW-0843">Virulence</keyword>
<dbReference type="EMBL" id="JAEQNA010000001">
    <property type="protein sequence ID" value="MBL0419340.1"/>
    <property type="molecule type" value="Genomic_DNA"/>
</dbReference>
<dbReference type="Pfam" id="PF00072">
    <property type="entry name" value="Response_reg"/>
    <property type="match status" value="1"/>
</dbReference>
<dbReference type="InterPro" id="IPR035965">
    <property type="entry name" value="PAS-like_dom_sf"/>
</dbReference>
<feature type="modified residue" description="4-aspartylphosphate" evidence="9">
    <location>
        <position position="434"/>
    </location>
</feature>
<dbReference type="Pfam" id="PF02518">
    <property type="entry name" value="HATPase_c"/>
    <property type="match status" value="1"/>
</dbReference>
<dbReference type="PANTHER" id="PTHR45339:SF5">
    <property type="entry name" value="HISTIDINE KINASE"/>
    <property type="match status" value="1"/>
</dbReference>
<feature type="domain" description="Response regulatory" evidence="11">
    <location>
        <begin position="385"/>
        <end position="501"/>
    </location>
</feature>
<evidence type="ECO:0000256" key="2">
    <source>
        <dbReference type="ARBA" id="ARBA00012438"/>
    </source>
</evidence>
<dbReference type="SMART" id="SM00387">
    <property type="entry name" value="HATPase_c"/>
    <property type="match status" value="1"/>
</dbReference>
<dbReference type="Pfam" id="PF00512">
    <property type="entry name" value="HisKA"/>
    <property type="match status" value="1"/>
</dbReference>
<dbReference type="FunFam" id="3.30.565.10:FF:000010">
    <property type="entry name" value="Sensor histidine kinase RcsC"/>
    <property type="match status" value="1"/>
</dbReference>
<keyword evidence="4" id="KW-0732">Signal</keyword>
<comment type="function">
    <text evidence="7">Member of the two-component regulatory system BvgS/BvgA. Phosphorylates BvgA via a four-step phosphorelay in response to environmental signals.</text>
</comment>
<dbReference type="Gene3D" id="3.30.450.20">
    <property type="entry name" value="PAS domain"/>
    <property type="match status" value="1"/>
</dbReference>
<dbReference type="PROSITE" id="PS50110">
    <property type="entry name" value="RESPONSE_REGULATORY"/>
    <property type="match status" value="1"/>
</dbReference>
<keyword evidence="3 9" id="KW-0597">Phosphoprotein</keyword>